<evidence type="ECO:0000256" key="5">
    <source>
        <dbReference type="ARBA" id="ARBA00022490"/>
    </source>
</evidence>
<dbReference type="EMBL" id="WNME01000024">
    <property type="protein sequence ID" value="MUB66306.1"/>
    <property type="molecule type" value="Genomic_DNA"/>
</dbReference>
<dbReference type="InterPro" id="IPR011601">
    <property type="entry name" value="MurB_C"/>
</dbReference>
<dbReference type="GO" id="GO:0071555">
    <property type="term" value="P:cell wall organization"/>
    <property type="evidence" value="ECO:0007669"/>
    <property type="project" value="UniProtKB-KW"/>
</dbReference>
<keyword evidence="13 16" id="KW-0131">Cell cycle</keyword>
<dbReference type="GO" id="GO:0051301">
    <property type="term" value="P:cell division"/>
    <property type="evidence" value="ECO:0007669"/>
    <property type="project" value="UniProtKB-KW"/>
</dbReference>
<dbReference type="Pfam" id="PF02873">
    <property type="entry name" value="MurB_C"/>
    <property type="match status" value="1"/>
</dbReference>
<dbReference type="GO" id="GO:0008360">
    <property type="term" value="P:regulation of cell shape"/>
    <property type="evidence" value="ECO:0007669"/>
    <property type="project" value="UniProtKB-KW"/>
</dbReference>
<dbReference type="Pfam" id="PF01565">
    <property type="entry name" value="FAD_binding_4"/>
    <property type="match status" value="1"/>
</dbReference>
<evidence type="ECO:0000256" key="4">
    <source>
        <dbReference type="ARBA" id="ARBA00004752"/>
    </source>
</evidence>
<dbReference type="GO" id="GO:0009252">
    <property type="term" value="P:peptidoglycan biosynthetic process"/>
    <property type="evidence" value="ECO:0007669"/>
    <property type="project" value="UniProtKB-UniRule"/>
</dbReference>
<feature type="active site" evidence="16">
    <location>
        <position position="177"/>
    </location>
</feature>
<keyword evidence="11 16" id="KW-0573">Peptidoglycan synthesis</keyword>
<dbReference type="InterPro" id="IPR016166">
    <property type="entry name" value="FAD-bd_PCMH"/>
</dbReference>
<comment type="function">
    <text evidence="2 16">Cell wall formation.</text>
</comment>
<evidence type="ECO:0000256" key="1">
    <source>
        <dbReference type="ARBA" id="ARBA00001974"/>
    </source>
</evidence>
<evidence type="ECO:0000256" key="3">
    <source>
        <dbReference type="ARBA" id="ARBA00004496"/>
    </source>
</evidence>
<dbReference type="HAMAP" id="MF_00037">
    <property type="entry name" value="MurB"/>
    <property type="match status" value="1"/>
</dbReference>
<dbReference type="NCBIfam" id="NF010480">
    <property type="entry name" value="PRK13905.1"/>
    <property type="match status" value="1"/>
</dbReference>
<protein>
    <recommendedName>
        <fullName evidence="16">UDP-N-acetylenolpyruvoylglucosamine reductase</fullName>
        <ecNumber evidence="16">1.3.1.98</ecNumber>
    </recommendedName>
    <alternativeName>
        <fullName evidence="16">UDP-N-acetylmuramate dehydrogenase</fullName>
    </alternativeName>
</protein>
<dbReference type="PANTHER" id="PTHR21071:SF4">
    <property type="entry name" value="UDP-N-ACETYLENOLPYRUVOYLGLUCOSAMINE REDUCTASE"/>
    <property type="match status" value="1"/>
</dbReference>
<dbReference type="SUPFAM" id="SSF56176">
    <property type="entry name" value="FAD-binding/transporter-associated domain-like"/>
    <property type="match status" value="1"/>
</dbReference>
<keyword evidence="12 16" id="KW-0560">Oxidoreductase</keyword>
<dbReference type="Gene3D" id="3.90.78.10">
    <property type="entry name" value="UDP-N-acetylenolpyruvoylglucosamine reductase, C-terminal domain"/>
    <property type="match status" value="1"/>
</dbReference>
<dbReference type="InterPro" id="IPR036318">
    <property type="entry name" value="FAD-bd_PCMH-like_sf"/>
</dbReference>
<evidence type="ECO:0000256" key="6">
    <source>
        <dbReference type="ARBA" id="ARBA00022618"/>
    </source>
</evidence>
<sequence length="312" mass="33414">MTMFYEKLLEVSDSSHVKTEEKMSRHTTFRAGGPAAYYVSPADARELGEVIRLCRREEVPYCILGNGSNLLVGDGGFDGVVISMTAGFSGCTVDSDRCEIAAGAGASLSRVGKAALEAGLTGFEFAAGIPGTVGGAVVMNAGAYGSETKDIIESARVMTIEGEEKVLSLPELELGYRTSCIPANRYIVLEARYRLKPGSKTEIRAYMDELAARRKSKQPLEYPSAGSTFKRPAGNFAGKLIEEAGLAGYRVGGAEVSGKHCGFVINRDHATASDIMTLCQDVKRKVFECSGVELEMEVKTLGTFESRRGDVT</sequence>
<comment type="catalytic activity">
    <reaction evidence="15 16">
        <text>UDP-N-acetyl-alpha-D-muramate + NADP(+) = UDP-N-acetyl-3-O-(1-carboxyvinyl)-alpha-D-glucosamine + NADPH + H(+)</text>
        <dbReference type="Rhea" id="RHEA:12248"/>
        <dbReference type="ChEBI" id="CHEBI:15378"/>
        <dbReference type="ChEBI" id="CHEBI:57783"/>
        <dbReference type="ChEBI" id="CHEBI:58349"/>
        <dbReference type="ChEBI" id="CHEBI:68483"/>
        <dbReference type="ChEBI" id="CHEBI:70757"/>
        <dbReference type="EC" id="1.3.1.98"/>
    </reaction>
</comment>
<evidence type="ECO:0000256" key="14">
    <source>
        <dbReference type="ARBA" id="ARBA00023316"/>
    </source>
</evidence>
<evidence type="ECO:0000256" key="9">
    <source>
        <dbReference type="ARBA" id="ARBA00022857"/>
    </source>
</evidence>
<feature type="domain" description="FAD-binding PCMH-type" evidence="17">
    <location>
        <begin position="30"/>
        <end position="198"/>
    </location>
</feature>
<dbReference type="Gene3D" id="3.30.43.10">
    <property type="entry name" value="Uridine Diphospho-n-acetylenolpyruvylglucosamine Reductase, domain 2"/>
    <property type="match status" value="1"/>
</dbReference>
<gene>
    <name evidence="16 19" type="primary">murB</name>
    <name evidence="18" type="ORF">CE91St55_21420</name>
    <name evidence="19" type="ORF">GNE07_25125</name>
</gene>
<keyword evidence="7 16" id="KW-0285">Flavoprotein</keyword>
<dbReference type="NCBIfam" id="TIGR00179">
    <property type="entry name" value="murB"/>
    <property type="match status" value="1"/>
</dbReference>
<evidence type="ECO:0000256" key="2">
    <source>
        <dbReference type="ARBA" id="ARBA00003921"/>
    </source>
</evidence>
<organism evidence="19 20">
    <name type="scientific">Hungatella hathewayi</name>
    <dbReference type="NCBI Taxonomy" id="154046"/>
    <lineage>
        <taxon>Bacteria</taxon>
        <taxon>Bacillati</taxon>
        <taxon>Bacillota</taxon>
        <taxon>Clostridia</taxon>
        <taxon>Lachnospirales</taxon>
        <taxon>Lachnospiraceae</taxon>
        <taxon>Hungatella</taxon>
    </lineage>
</organism>
<name>A0A174WXZ2_9FIRM</name>
<keyword evidence="8 16" id="KW-0274">FAD</keyword>
<reference evidence="18" key="2">
    <citation type="submission" date="2022-01" db="EMBL/GenBank/DDBJ databases">
        <title>Novel bile acid biosynthetic pathways are enriched in the microbiome of centenarians.</title>
        <authorList>
            <person name="Sato Y."/>
            <person name="Atarashi K."/>
            <person name="Plichta R.D."/>
            <person name="Arai Y."/>
            <person name="Sasajima S."/>
            <person name="Kearney M.S."/>
            <person name="Suda W."/>
            <person name="Takeshita K."/>
            <person name="Sasaki T."/>
            <person name="Okamoto S."/>
            <person name="Skelly N.A."/>
            <person name="Okamura Y."/>
            <person name="Vlamakis H."/>
            <person name="Li Y."/>
            <person name="Tanoue T."/>
            <person name="Takei H."/>
            <person name="Nittono H."/>
            <person name="Narushima S."/>
            <person name="Irie J."/>
            <person name="Itoh H."/>
            <person name="Moriya K."/>
            <person name="Sugiura Y."/>
            <person name="Suematsu M."/>
            <person name="Moritoki N."/>
            <person name="Shibata S."/>
            <person name="Littman R.D."/>
            <person name="Fischbach A.M."/>
            <person name="Uwamino Y."/>
            <person name="Inoue T."/>
            <person name="Honda A."/>
            <person name="Hattori M."/>
            <person name="Murai T."/>
            <person name="Xavier J.R."/>
            <person name="Hirose N."/>
            <person name="Honda K."/>
        </authorList>
    </citation>
    <scope>NUCLEOTIDE SEQUENCE</scope>
    <source>
        <strain evidence="18">CE91-St55</strain>
    </source>
</reference>
<evidence type="ECO:0000256" key="12">
    <source>
        <dbReference type="ARBA" id="ARBA00023002"/>
    </source>
</evidence>
<keyword evidence="6 16" id="KW-0132">Cell division</keyword>
<evidence type="ECO:0000313" key="18">
    <source>
        <dbReference type="EMBL" id="GKH00161.1"/>
    </source>
</evidence>
<dbReference type="GO" id="GO:0071949">
    <property type="term" value="F:FAD binding"/>
    <property type="evidence" value="ECO:0007669"/>
    <property type="project" value="InterPro"/>
</dbReference>
<comment type="similarity">
    <text evidence="16">Belongs to the MurB family.</text>
</comment>
<dbReference type="EC" id="1.3.1.98" evidence="16"/>
<keyword evidence="5 16" id="KW-0963">Cytoplasm</keyword>
<evidence type="ECO:0000313" key="20">
    <source>
        <dbReference type="Proteomes" id="UP000434223"/>
    </source>
</evidence>
<comment type="pathway">
    <text evidence="4 16">Cell wall biogenesis; peptidoglycan biosynthesis.</text>
</comment>
<evidence type="ECO:0000256" key="15">
    <source>
        <dbReference type="ARBA" id="ARBA00048914"/>
    </source>
</evidence>
<dbReference type="InterPro" id="IPR016167">
    <property type="entry name" value="FAD-bd_PCMH_sub1"/>
</dbReference>
<dbReference type="GO" id="GO:0005829">
    <property type="term" value="C:cytosol"/>
    <property type="evidence" value="ECO:0007669"/>
    <property type="project" value="TreeGrafter"/>
</dbReference>
<comment type="caution">
    <text evidence="19">The sequence shown here is derived from an EMBL/GenBank/DDBJ whole genome shotgun (WGS) entry which is preliminary data.</text>
</comment>
<comment type="cofactor">
    <cofactor evidence="1 16">
        <name>FAD</name>
        <dbReference type="ChEBI" id="CHEBI:57692"/>
    </cofactor>
</comment>
<dbReference type="PROSITE" id="PS51387">
    <property type="entry name" value="FAD_PCMH"/>
    <property type="match status" value="1"/>
</dbReference>
<keyword evidence="9 16" id="KW-0521">NADP</keyword>
<dbReference type="Proteomes" id="UP001055091">
    <property type="component" value="Unassembled WGS sequence"/>
</dbReference>
<evidence type="ECO:0000256" key="10">
    <source>
        <dbReference type="ARBA" id="ARBA00022960"/>
    </source>
</evidence>
<keyword evidence="14 16" id="KW-0961">Cell wall biogenesis/degradation</keyword>
<dbReference type="AlphaFoldDB" id="A0A174WXZ2"/>
<dbReference type="RefSeq" id="WP_055651499.1">
    <property type="nucleotide sequence ID" value="NZ_BQNJ01000001.1"/>
</dbReference>
<evidence type="ECO:0000313" key="19">
    <source>
        <dbReference type="EMBL" id="MUB66306.1"/>
    </source>
</evidence>
<evidence type="ECO:0000256" key="8">
    <source>
        <dbReference type="ARBA" id="ARBA00022827"/>
    </source>
</evidence>
<comment type="subcellular location">
    <subcellularLocation>
        <location evidence="3 16">Cytoplasm</location>
    </subcellularLocation>
</comment>
<reference evidence="19 20" key="1">
    <citation type="submission" date="2019-09" db="EMBL/GenBank/DDBJ databases">
        <title>Draft genome sequencing of Hungatella hathewayi 123Y-2.</title>
        <authorList>
            <person name="Lv Q."/>
            <person name="Li S."/>
        </authorList>
    </citation>
    <scope>NUCLEOTIDE SEQUENCE [LARGE SCALE GENOMIC DNA]</scope>
    <source>
        <strain evidence="19 20">123Y-2</strain>
    </source>
</reference>
<evidence type="ECO:0000256" key="11">
    <source>
        <dbReference type="ARBA" id="ARBA00022984"/>
    </source>
</evidence>
<dbReference type="InterPro" id="IPR036635">
    <property type="entry name" value="MurB_C_sf"/>
</dbReference>
<keyword evidence="10 16" id="KW-0133">Cell shape</keyword>
<dbReference type="SUPFAM" id="SSF56194">
    <property type="entry name" value="Uridine diphospho-N-Acetylenolpyruvylglucosamine reductase, MurB, C-terminal domain"/>
    <property type="match status" value="1"/>
</dbReference>
<evidence type="ECO:0000256" key="7">
    <source>
        <dbReference type="ARBA" id="ARBA00022630"/>
    </source>
</evidence>
<dbReference type="GO" id="GO:0008762">
    <property type="term" value="F:UDP-N-acetylmuramate dehydrogenase activity"/>
    <property type="evidence" value="ECO:0007669"/>
    <property type="project" value="UniProtKB-UniRule"/>
</dbReference>
<dbReference type="EMBL" id="BQNJ01000001">
    <property type="protein sequence ID" value="GKH00161.1"/>
    <property type="molecule type" value="Genomic_DNA"/>
</dbReference>
<evidence type="ECO:0000256" key="13">
    <source>
        <dbReference type="ARBA" id="ARBA00023306"/>
    </source>
</evidence>
<dbReference type="InterPro" id="IPR006094">
    <property type="entry name" value="Oxid_FAD_bind_N"/>
</dbReference>
<accession>A0A174WXZ2</accession>
<dbReference type="Gene3D" id="3.30.465.10">
    <property type="match status" value="1"/>
</dbReference>
<dbReference type="InterPro" id="IPR003170">
    <property type="entry name" value="MurB"/>
</dbReference>
<dbReference type="OrthoDB" id="9804753at2"/>
<feature type="active site" evidence="16">
    <location>
        <position position="297"/>
    </location>
</feature>
<feature type="active site" description="Proton donor" evidence="16">
    <location>
        <position position="227"/>
    </location>
</feature>
<proteinExistence type="inferred from homology"/>
<evidence type="ECO:0000259" key="17">
    <source>
        <dbReference type="PROSITE" id="PS51387"/>
    </source>
</evidence>
<dbReference type="InterPro" id="IPR016169">
    <property type="entry name" value="FAD-bd_PCMH_sub2"/>
</dbReference>
<dbReference type="Proteomes" id="UP000434223">
    <property type="component" value="Unassembled WGS sequence"/>
</dbReference>
<dbReference type="PANTHER" id="PTHR21071">
    <property type="entry name" value="UDP-N-ACETYLENOLPYRUVOYLGLUCOSAMINE REDUCTASE"/>
    <property type="match status" value="1"/>
</dbReference>
<evidence type="ECO:0000256" key="16">
    <source>
        <dbReference type="HAMAP-Rule" id="MF_00037"/>
    </source>
</evidence>